<evidence type="ECO:0000313" key="2">
    <source>
        <dbReference type="WBParaSite" id="PS1159_v2.g11418.t1"/>
    </source>
</evidence>
<dbReference type="WBParaSite" id="PS1159_v2.g11418.t1">
    <property type="protein sequence ID" value="PS1159_v2.g11418.t1"/>
    <property type="gene ID" value="PS1159_v2.g11418"/>
</dbReference>
<evidence type="ECO:0000313" key="1">
    <source>
        <dbReference type="Proteomes" id="UP000887580"/>
    </source>
</evidence>
<sequence length="270" mass="31550">MLTFNADGMVVQRYAFKDPVIDYILKNVKPVHLIKLYQCCKYFYAKFRRNVIRHLEIFDDDNEAETLDPTNCVITAWNPALLTFKDCWITDSFKSNARILLLPEFSHCYIKKLESLNGIGWSEYKTLTKAKTIEELNIAECYFFPVGYGTLLYAPVENVVAEVPNAKSLEISKAHFTEESCEALLSVNHNVKISKFVLRNITPYRLYKFQLFKEFILKNAEPECHVHLDFKLFKYEASQNANEYLLQLGRQYTEEIKSALEMKKIFESMP</sequence>
<dbReference type="Proteomes" id="UP000887580">
    <property type="component" value="Unplaced"/>
</dbReference>
<name>A0AC35EWQ9_9BILA</name>
<organism evidence="1 2">
    <name type="scientific">Panagrolaimus sp. PS1159</name>
    <dbReference type="NCBI Taxonomy" id="55785"/>
    <lineage>
        <taxon>Eukaryota</taxon>
        <taxon>Metazoa</taxon>
        <taxon>Ecdysozoa</taxon>
        <taxon>Nematoda</taxon>
        <taxon>Chromadorea</taxon>
        <taxon>Rhabditida</taxon>
        <taxon>Tylenchina</taxon>
        <taxon>Panagrolaimomorpha</taxon>
        <taxon>Panagrolaimoidea</taxon>
        <taxon>Panagrolaimidae</taxon>
        <taxon>Panagrolaimus</taxon>
    </lineage>
</organism>
<protein>
    <submittedName>
        <fullName evidence="2">Uncharacterized protein</fullName>
    </submittedName>
</protein>
<accession>A0AC35EWQ9</accession>
<reference evidence="2" key="1">
    <citation type="submission" date="2022-11" db="UniProtKB">
        <authorList>
            <consortium name="WormBaseParasite"/>
        </authorList>
    </citation>
    <scope>IDENTIFICATION</scope>
</reference>
<proteinExistence type="predicted"/>